<evidence type="ECO:0000256" key="1">
    <source>
        <dbReference type="ARBA" id="ARBA00004271"/>
    </source>
</evidence>
<dbReference type="SUPFAM" id="SSF51182">
    <property type="entry name" value="RmlC-like cupins"/>
    <property type="match status" value="1"/>
</dbReference>
<evidence type="ECO:0000256" key="8">
    <source>
        <dbReference type="PIRSR" id="PIRSR601929-1"/>
    </source>
</evidence>
<dbReference type="InterPro" id="IPR001929">
    <property type="entry name" value="Germin"/>
</dbReference>
<dbReference type="InterPro" id="IPR014710">
    <property type="entry name" value="RmlC-like_jellyroll"/>
</dbReference>
<feature type="binding site" evidence="9">
    <location>
        <position position="123"/>
    </location>
    <ligand>
        <name>Mn(2+)</name>
        <dbReference type="ChEBI" id="CHEBI:29035"/>
    </ligand>
</feature>
<feature type="chain" id="PRO_5041780730" description="Germin-like protein" evidence="11">
    <location>
        <begin position="22"/>
        <end position="224"/>
    </location>
</feature>
<organism evidence="13 14">
    <name type="scientific">Daucus carota subsp. sativus</name>
    <name type="common">Carrot</name>
    <dbReference type="NCBI Taxonomy" id="79200"/>
    <lineage>
        <taxon>Eukaryota</taxon>
        <taxon>Viridiplantae</taxon>
        <taxon>Streptophyta</taxon>
        <taxon>Embryophyta</taxon>
        <taxon>Tracheophyta</taxon>
        <taxon>Spermatophyta</taxon>
        <taxon>Magnoliopsida</taxon>
        <taxon>eudicotyledons</taxon>
        <taxon>Gunneridae</taxon>
        <taxon>Pentapetalae</taxon>
        <taxon>asterids</taxon>
        <taxon>campanulids</taxon>
        <taxon>Apiales</taxon>
        <taxon>Apiaceae</taxon>
        <taxon>Apioideae</taxon>
        <taxon>Scandiceae</taxon>
        <taxon>Daucinae</taxon>
        <taxon>Daucus</taxon>
        <taxon>Daucus sect. Daucus</taxon>
    </lineage>
</organism>
<dbReference type="InterPro" id="IPR006045">
    <property type="entry name" value="Cupin_1"/>
</dbReference>
<keyword evidence="11" id="KW-0732">Signal</keyword>
<keyword evidence="6 10" id="KW-1015">Disulfide bond</keyword>
<evidence type="ECO:0000256" key="7">
    <source>
        <dbReference type="ARBA" id="ARBA00023211"/>
    </source>
</evidence>
<feature type="signal peptide" evidence="11">
    <location>
        <begin position="1"/>
        <end position="21"/>
    </location>
</feature>
<keyword evidence="5 8" id="KW-0479">Metal-binding</keyword>
<dbReference type="EMBL" id="CP093343">
    <property type="protein sequence ID" value="WOG81646.1"/>
    <property type="molecule type" value="Genomic_DNA"/>
</dbReference>
<dbReference type="GO" id="GO:0048046">
    <property type="term" value="C:apoplast"/>
    <property type="evidence" value="ECO:0007669"/>
    <property type="project" value="UniProtKB-SubCell"/>
</dbReference>
<comment type="subcellular location">
    <subcellularLocation>
        <location evidence="1 11">Secreted</location>
        <location evidence="1 11">Extracellular space</location>
        <location evidence="1 11">Apoplast</location>
    </subcellularLocation>
</comment>
<dbReference type="Gene3D" id="2.60.120.10">
    <property type="entry name" value="Jelly Rolls"/>
    <property type="match status" value="1"/>
</dbReference>
<dbReference type="PANTHER" id="PTHR31238">
    <property type="entry name" value="GERMIN-LIKE PROTEIN SUBFAMILY 3 MEMBER 3"/>
    <property type="match status" value="1"/>
</dbReference>
<dbReference type="Pfam" id="PF00190">
    <property type="entry name" value="Cupin_1"/>
    <property type="match status" value="1"/>
</dbReference>
<evidence type="ECO:0000256" key="5">
    <source>
        <dbReference type="ARBA" id="ARBA00022723"/>
    </source>
</evidence>
<evidence type="ECO:0000256" key="3">
    <source>
        <dbReference type="ARBA" id="ARBA00022523"/>
    </source>
</evidence>
<feature type="domain" description="Cupin type-1" evidence="12">
    <location>
        <begin position="70"/>
        <end position="218"/>
    </location>
</feature>
<dbReference type="PRINTS" id="PR00325">
    <property type="entry name" value="GERMIN"/>
</dbReference>
<evidence type="ECO:0000256" key="10">
    <source>
        <dbReference type="PIRSR" id="PIRSR601929-3"/>
    </source>
</evidence>
<dbReference type="InterPro" id="IPR011051">
    <property type="entry name" value="RmlC_Cupin_sf"/>
</dbReference>
<feature type="binding site" evidence="9">
    <location>
        <position position="118"/>
    </location>
    <ligand>
        <name>Mn(2+)</name>
        <dbReference type="ChEBI" id="CHEBI:29035"/>
    </ligand>
</feature>
<proteinExistence type="inferred from homology"/>
<evidence type="ECO:0000259" key="12">
    <source>
        <dbReference type="SMART" id="SM00835"/>
    </source>
</evidence>
<feature type="binding site" evidence="8">
    <location>
        <position position="123"/>
    </location>
    <ligand>
        <name>oxalate</name>
        <dbReference type="ChEBI" id="CHEBI:30623"/>
    </ligand>
</feature>
<feature type="binding site" evidence="9">
    <location>
        <position position="164"/>
    </location>
    <ligand>
        <name>Mn(2+)</name>
        <dbReference type="ChEBI" id="CHEBI:29035"/>
    </ligand>
</feature>
<dbReference type="CDD" id="cd02241">
    <property type="entry name" value="cupin_OxOx"/>
    <property type="match status" value="1"/>
</dbReference>
<evidence type="ECO:0000256" key="9">
    <source>
        <dbReference type="PIRSR" id="PIRSR601929-2"/>
    </source>
</evidence>
<keyword evidence="14" id="KW-1185">Reference proteome</keyword>
<dbReference type="InterPro" id="IPR019780">
    <property type="entry name" value="Germin_Mn-BS"/>
</dbReference>
<dbReference type="GO" id="GO:0030145">
    <property type="term" value="F:manganese ion binding"/>
    <property type="evidence" value="ECO:0007669"/>
    <property type="project" value="UniProtKB-UniRule"/>
</dbReference>
<sequence>MENLSLFLLLLAIIMCPIATANGPDPLQDFCVADFSSSGPVIFVVFDKVNGYACLDPKLVKADHFSVGGLHLDGSTSNSLGTFVNRITVAELPGLNTLGLSNVRVNYARHGVVPPHIHPRATEILTVLKGRLRVGFVTGNPENRLITKVLGEGDVFVFPMGLVHFQQNVAEGNTTVLAFLSAANPGVITVANAVFGSNSPIGDDVLGKAFQADARTIKAFKSQF</sequence>
<keyword evidence="7 8" id="KW-0464">Manganese</keyword>
<feature type="binding site" evidence="8">
    <location>
        <position position="118"/>
    </location>
    <ligand>
        <name>oxalate</name>
        <dbReference type="ChEBI" id="CHEBI:30623"/>
    </ligand>
</feature>
<reference evidence="13" key="2">
    <citation type="submission" date="2022-03" db="EMBL/GenBank/DDBJ databases">
        <title>Draft title - Genomic analysis of global carrot germplasm unveils the trajectory of domestication and the origin of high carotenoid orange carrot.</title>
        <authorList>
            <person name="Iorizzo M."/>
            <person name="Ellison S."/>
            <person name="Senalik D."/>
            <person name="Macko-Podgorni A."/>
            <person name="Grzebelus D."/>
            <person name="Bostan H."/>
            <person name="Rolling W."/>
            <person name="Curaba J."/>
            <person name="Simon P."/>
        </authorList>
    </citation>
    <scope>NUCLEOTIDE SEQUENCE</scope>
    <source>
        <tissue evidence="13">Leaf</tissue>
    </source>
</reference>
<comment type="similarity">
    <text evidence="2 11">Belongs to the germin family.</text>
</comment>
<accession>A0AAF1AIP4</accession>
<evidence type="ECO:0000313" key="13">
    <source>
        <dbReference type="EMBL" id="WOG81646.1"/>
    </source>
</evidence>
<gene>
    <name evidence="13" type="ORF">DCAR_0100797</name>
</gene>
<dbReference type="PROSITE" id="PS00725">
    <property type="entry name" value="GERMIN"/>
    <property type="match status" value="1"/>
</dbReference>
<feature type="disulfide bond" evidence="10">
    <location>
        <begin position="31"/>
        <end position="54"/>
    </location>
</feature>
<evidence type="ECO:0000256" key="6">
    <source>
        <dbReference type="ARBA" id="ARBA00023157"/>
    </source>
</evidence>
<keyword evidence="4 11" id="KW-0964">Secreted</keyword>
<keyword evidence="3 11" id="KW-0052">Apoplast</keyword>
<evidence type="ECO:0000256" key="4">
    <source>
        <dbReference type="ARBA" id="ARBA00022525"/>
    </source>
</evidence>
<dbReference type="Proteomes" id="UP000077755">
    <property type="component" value="Chromosome 1"/>
</dbReference>
<dbReference type="FunFam" id="2.60.120.10:FF:000005">
    <property type="entry name" value="Germin-like protein subfamily 1 member 8"/>
    <property type="match status" value="1"/>
</dbReference>
<protein>
    <recommendedName>
        <fullName evidence="11">Germin-like protein</fullName>
    </recommendedName>
</protein>
<reference evidence="13" key="1">
    <citation type="journal article" date="2016" name="Nat. Genet.">
        <title>A high-quality carrot genome assembly provides new insights into carotenoid accumulation and asterid genome evolution.</title>
        <authorList>
            <person name="Iorizzo M."/>
            <person name="Ellison S."/>
            <person name="Senalik D."/>
            <person name="Zeng P."/>
            <person name="Satapoomin P."/>
            <person name="Huang J."/>
            <person name="Bowman M."/>
            <person name="Iovene M."/>
            <person name="Sanseverino W."/>
            <person name="Cavagnaro P."/>
            <person name="Yildiz M."/>
            <person name="Macko-Podgorni A."/>
            <person name="Moranska E."/>
            <person name="Grzebelus E."/>
            <person name="Grzebelus D."/>
            <person name="Ashrafi H."/>
            <person name="Zheng Z."/>
            <person name="Cheng S."/>
            <person name="Spooner D."/>
            <person name="Van Deynze A."/>
            <person name="Simon P."/>
        </authorList>
    </citation>
    <scope>NUCLEOTIDE SEQUENCE</scope>
    <source>
        <tissue evidence="13">Leaf</tissue>
    </source>
</reference>
<evidence type="ECO:0000256" key="11">
    <source>
        <dbReference type="RuleBase" id="RU366015"/>
    </source>
</evidence>
<dbReference type="SMART" id="SM00835">
    <property type="entry name" value="Cupin_1"/>
    <property type="match status" value="1"/>
</dbReference>
<feature type="binding site" evidence="9">
    <location>
        <position position="116"/>
    </location>
    <ligand>
        <name>Mn(2+)</name>
        <dbReference type="ChEBI" id="CHEBI:29035"/>
    </ligand>
</feature>
<evidence type="ECO:0000256" key="2">
    <source>
        <dbReference type="ARBA" id="ARBA00007456"/>
    </source>
</evidence>
<evidence type="ECO:0000313" key="14">
    <source>
        <dbReference type="Proteomes" id="UP000077755"/>
    </source>
</evidence>
<name>A0AAF1AIP4_DAUCS</name>
<dbReference type="AlphaFoldDB" id="A0AAF1AIP4"/>